<protein>
    <submittedName>
        <fullName evidence="1">AlNc14C346G10855 protein</fullName>
    </submittedName>
</protein>
<reference evidence="1" key="2">
    <citation type="submission" date="2011-02" db="EMBL/GenBank/DDBJ databases">
        <authorList>
            <person name="MacLean D."/>
        </authorList>
    </citation>
    <scope>NUCLEOTIDE SEQUENCE</scope>
</reference>
<reference evidence="1" key="1">
    <citation type="journal article" date="2011" name="PLoS Biol.">
        <title>Gene gain and loss during evolution of obligate parasitism in the white rust pathogen of Arabidopsis thaliana.</title>
        <authorList>
            <person name="Kemen E."/>
            <person name="Gardiner A."/>
            <person name="Schultz-Larsen T."/>
            <person name="Kemen A.C."/>
            <person name="Balmuth A.L."/>
            <person name="Robert-Seilaniantz A."/>
            <person name="Bailey K."/>
            <person name="Holub E."/>
            <person name="Studholme D.J."/>
            <person name="Maclean D."/>
            <person name="Jones J.D."/>
        </authorList>
    </citation>
    <scope>NUCLEOTIDE SEQUENCE</scope>
</reference>
<gene>
    <name evidence="1" type="primary">AlNc14C346G10855</name>
    <name evidence="1" type="ORF">ALNC14_122380</name>
</gene>
<dbReference type="EMBL" id="FR824391">
    <property type="protein sequence ID" value="CCA26094.1"/>
    <property type="molecule type" value="Genomic_DNA"/>
</dbReference>
<dbReference type="HOGENOM" id="CLU_2445375_0_0_1"/>
<dbReference type="AlphaFoldDB" id="F0WXA2"/>
<organism evidence="1">
    <name type="scientific">Albugo laibachii Nc14</name>
    <dbReference type="NCBI Taxonomy" id="890382"/>
    <lineage>
        <taxon>Eukaryota</taxon>
        <taxon>Sar</taxon>
        <taxon>Stramenopiles</taxon>
        <taxon>Oomycota</taxon>
        <taxon>Peronosporomycetes</taxon>
        <taxon>Albuginales</taxon>
        <taxon>Albuginaceae</taxon>
        <taxon>Albugo</taxon>
    </lineage>
</organism>
<evidence type="ECO:0000313" key="1">
    <source>
        <dbReference type="EMBL" id="CCA26094.1"/>
    </source>
</evidence>
<sequence>MRHPSIWVIVEPHAKMKYKKDNKSSRKIQAQFMAAEHIPIVRTTSNKPIGRQQFRNDFVVGYFRDHGSVQDTLDRFSLLLRDAIFIASDK</sequence>
<name>F0WXA2_9STRA</name>
<accession>F0WXA2</accession>
<proteinExistence type="predicted"/>